<dbReference type="InterPro" id="IPR000961">
    <property type="entry name" value="AGC-kinase_C"/>
</dbReference>
<evidence type="ECO:0000256" key="6">
    <source>
        <dbReference type="SAM" id="MobiDB-lite"/>
    </source>
</evidence>
<dbReference type="PANTHER" id="PTHR24351">
    <property type="entry name" value="RIBOSOMAL PROTEIN S6 KINASE"/>
    <property type="match status" value="1"/>
</dbReference>
<dbReference type="InterPro" id="IPR011009">
    <property type="entry name" value="Kinase-like_dom_sf"/>
</dbReference>
<protein>
    <recommendedName>
        <fullName evidence="7">AGC-kinase C-terminal domain-containing protein</fullName>
    </recommendedName>
</protein>
<evidence type="ECO:0000256" key="5">
    <source>
        <dbReference type="ARBA" id="ARBA00022840"/>
    </source>
</evidence>
<sequence>ILERPIRIPRSLSVKAASILKGFLNKNPVDRLGCHPDTGFTDIVTHPFFKTIDWEMLEGKQIPPPYKPRIDGERDLENFDPQFTAEPVQFTPDD</sequence>
<dbReference type="PROSITE" id="PS51285">
    <property type="entry name" value="AGC_KINASE_CTER"/>
    <property type="match status" value="1"/>
</dbReference>
<keyword evidence="1" id="KW-0723">Serine/threonine-protein kinase</keyword>
<dbReference type="Proteomes" id="UP001381693">
    <property type="component" value="Unassembled WGS sequence"/>
</dbReference>
<comment type="caution">
    <text evidence="8">The sequence shown here is derived from an EMBL/GenBank/DDBJ whole genome shotgun (WGS) entry which is preliminary data.</text>
</comment>
<evidence type="ECO:0000313" key="8">
    <source>
        <dbReference type="EMBL" id="KAK7076312.1"/>
    </source>
</evidence>
<dbReference type="GO" id="GO:0005524">
    <property type="term" value="F:ATP binding"/>
    <property type="evidence" value="ECO:0007669"/>
    <property type="project" value="UniProtKB-KW"/>
</dbReference>
<evidence type="ECO:0000256" key="3">
    <source>
        <dbReference type="ARBA" id="ARBA00022741"/>
    </source>
</evidence>
<accession>A0AAN9AAH9</accession>
<dbReference type="Gene3D" id="3.30.200.20">
    <property type="entry name" value="Phosphorylase Kinase, domain 1"/>
    <property type="match status" value="1"/>
</dbReference>
<feature type="non-terminal residue" evidence="8">
    <location>
        <position position="94"/>
    </location>
</feature>
<dbReference type="InterPro" id="IPR017892">
    <property type="entry name" value="Pkinase_C"/>
</dbReference>
<feature type="non-terminal residue" evidence="8">
    <location>
        <position position="1"/>
    </location>
</feature>
<dbReference type="GO" id="GO:0004674">
    <property type="term" value="F:protein serine/threonine kinase activity"/>
    <property type="evidence" value="ECO:0007669"/>
    <property type="project" value="UniProtKB-KW"/>
</dbReference>
<keyword evidence="3" id="KW-0547">Nucleotide-binding</keyword>
<dbReference type="AlphaFoldDB" id="A0AAN9AAH9"/>
<dbReference type="Gene3D" id="1.10.510.10">
    <property type="entry name" value="Transferase(Phosphotransferase) domain 1"/>
    <property type="match status" value="1"/>
</dbReference>
<keyword evidence="2" id="KW-0808">Transferase</keyword>
<evidence type="ECO:0000256" key="4">
    <source>
        <dbReference type="ARBA" id="ARBA00022777"/>
    </source>
</evidence>
<reference evidence="8 9" key="1">
    <citation type="submission" date="2023-11" db="EMBL/GenBank/DDBJ databases">
        <title>Halocaridina rubra genome assembly.</title>
        <authorList>
            <person name="Smith C."/>
        </authorList>
    </citation>
    <scope>NUCLEOTIDE SEQUENCE [LARGE SCALE GENOMIC DNA]</scope>
    <source>
        <strain evidence="8">EP-1</strain>
        <tissue evidence="8">Whole</tissue>
    </source>
</reference>
<dbReference type="SUPFAM" id="SSF56112">
    <property type="entry name" value="Protein kinase-like (PK-like)"/>
    <property type="match status" value="1"/>
</dbReference>
<dbReference type="SMART" id="SM00133">
    <property type="entry name" value="S_TK_X"/>
    <property type="match status" value="1"/>
</dbReference>
<evidence type="ECO:0000259" key="7">
    <source>
        <dbReference type="PROSITE" id="PS51285"/>
    </source>
</evidence>
<feature type="region of interest" description="Disordered" evidence="6">
    <location>
        <begin position="72"/>
        <end position="94"/>
    </location>
</feature>
<organism evidence="8 9">
    <name type="scientific">Halocaridina rubra</name>
    <name type="common">Hawaiian red shrimp</name>
    <dbReference type="NCBI Taxonomy" id="373956"/>
    <lineage>
        <taxon>Eukaryota</taxon>
        <taxon>Metazoa</taxon>
        <taxon>Ecdysozoa</taxon>
        <taxon>Arthropoda</taxon>
        <taxon>Crustacea</taxon>
        <taxon>Multicrustacea</taxon>
        <taxon>Malacostraca</taxon>
        <taxon>Eumalacostraca</taxon>
        <taxon>Eucarida</taxon>
        <taxon>Decapoda</taxon>
        <taxon>Pleocyemata</taxon>
        <taxon>Caridea</taxon>
        <taxon>Atyoidea</taxon>
        <taxon>Atyidae</taxon>
        <taxon>Halocaridina</taxon>
    </lineage>
</organism>
<dbReference type="EMBL" id="JAXCGZ010009728">
    <property type="protein sequence ID" value="KAK7076312.1"/>
    <property type="molecule type" value="Genomic_DNA"/>
</dbReference>
<name>A0AAN9AAH9_HALRR</name>
<feature type="domain" description="AGC-kinase C-terminal" evidence="7">
    <location>
        <begin position="50"/>
        <end position="94"/>
    </location>
</feature>
<keyword evidence="5" id="KW-0067">ATP-binding</keyword>
<gene>
    <name evidence="8" type="ORF">SK128_021809</name>
</gene>
<keyword evidence="4" id="KW-0418">Kinase</keyword>
<proteinExistence type="predicted"/>
<evidence type="ECO:0000256" key="2">
    <source>
        <dbReference type="ARBA" id="ARBA00022679"/>
    </source>
</evidence>
<evidence type="ECO:0000256" key="1">
    <source>
        <dbReference type="ARBA" id="ARBA00022527"/>
    </source>
</evidence>
<keyword evidence="9" id="KW-1185">Reference proteome</keyword>
<dbReference type="Pfam" id="PF00433">
    <property type="entry name" value="Pkinase_C"/>
    <property type="match status" value="1"/>
</dbReference>
<evidence type="ECO:0000313" key="9">
    <source>
        <dbReference type="Proteomes" id="UP001381693"/>
    </source>
</evidence>